<comment type="caution">
    <text evidence="2">The sequence shown here is derived from an EMBL/GenBank/DDBJ whole genome shotgun (WGS) entry which is preliminary data.</text>
</comment>
<evidence type="ECO:0000313" key="3">
    <source>
        <dbReference type="Proteomes" id="UP001165080"/>
    </source>
</evidence>
<dbReference type="CDD" id="cd00519">
    <property type="entry name" value="Lipase_3"/>
    <property type="match status" value="1"/>
</dbReference>
<dbReference type="InterPro" id="IPR043367">
    <property type="entry name" value="PLIP1/2/3"/>
</dbReference>
<dbReference type="PANTHER" id="PTHR46483">
    <property type="entry name" value="PHOSPHOLIPASE A1 PLIP2, CHLOROPLASTIC"/>
    <property type="match status" value="1"/>
</dbReference>
<dbReference type="OrthoDB" id="438440at2759"/>
<accession>A0A9W6C007</accession>
<reference evidence="2 3" key="1">
    <citation type="journal article" date="2023" name="Commun. Biol.">
        <title>Reorganization of the ancestral sex-determining regions during the evolution of trioecy in Pleodorina starrii.</title>
        <authorList>
            <person name="Takahashi K."/>
            <person name="Suzuki S."/>
            <person name="Kawai-Toyooka H."/>
            <person name="Yamamoto K."/>
            <person name="Hamaji T."/>
            <person name="Ootsuki R."/>
            <person name="Yamaguchi H."/>
            <person name="Kawachi M."/>
            <person name="Higashiyama T."/>
            <person name="Nozaki H."/>
        </authorList>
    </citation>
    <scope>NUCLEOTIDE SEQUENCE [LARGE SCALE GENOMIC DNA]</scope>
    <source>
        <strain evidence="2 3">NIES-4479</strain>
    </source>
</reference>
<dbReference type="GO" id="GO:0008970">
    <property type="term" value="F:phospholipase A1 activity"/>
    <property type="evidence" value="ECO:0007669"/>
    <property type="project" value="InterPro"/>
</dbReference>
<dbReference type="GO" id="GO:0006629">
    <property type="term" value="P:lipid metabolic process"/>
    <property type="evidence" value="ECO:0007669"/>
    <property type="project" value="InterPro"/>
</dbReference>
<protein>
    <recommendedName>
        <fullName evidence="1">Fungal lipase-type domain-containing protein</fullName>
    </recommendedName>
</protein>
<dbReference type="InterPro" id="IPR029058">
    <property type="entry name" value="AB_hydrolase_fold"/>
</dbReference>
<organism evidence="2 3">
    <name type="scientific">Pleodorina starrii</name>
    <dbReference type="NCBI Taxonomy" id="330485"/>
    <lineage>
        <taxon>Eukaryota</taxon>
        <taxon>Viridiplantae</taxon>
        <taxon>Chlorophyta</taxon>
        <taxon>core chlorophytes</taxon>
        <taxon>Chlorophyceae</taxon>
        <taxon>CS clade</taxon>
        <taxon>Chlamydomonadales</taxon>
        <taxon>Volvocaceae</taxon>
        <taxon>Pleodorina</taxon>
    </lineage>
</organism>
<gene>
    <name evidence="2" type="primary">PLEST009410</name>
    <name evidence="2" type="ORF">PLESTB_001737200</name>
</gene>
<name>A0A9W6C007_9CHLO</name>
<dbReference type="SUPFAM" id="SSF53474">
    <property type="entry name" value="alpha/beta-Hydrolases"/>
    <property type="match status" value="1"/>
</dbReference>
<evidence type="ECO:0000313" key="2">
    <source>
        <dbReference type="EMBL" id="GLC61263.1"/>
    </source>
</evidence>
<dbReference type="PANTHER" id="PTHR46483:SF4">
    <property type="entry name" value="PHOSPHOLIPASE A1 PLIP2, CHLOROPLASTIC"/>
    <property type="match status" value="1"/>
</dbReference>
<sequence>MVVVSLGCTVSVQEAAASSLKAPVPRAWLAPQKGHRRASLDVSAHVLVTPAPVTSDSDALPIASSPGQPAVAPRVKSAARWTKALQAKFFAFWETWAKLSTQISQYKALRPDWVGHTQELFDQQFQRFLSSVGATPSARGAASSGPLAGAAGASTDSRPVTLTPYLTVADEVEVSFAAMLADLCNMAYDVDRLDPELLEAHYQLSLIATSISCNNPASAACPSGVAESAIRQESQQQRGLGHDGEHAGARAAASSMPAATVLDSQYGNHAVPGVVSFTMGGSPPLSPSISMLQLTSPEALTAALTSQGHGAAFSHPVYVSTLHHALVSMGSLDDEGDISDLELRSAMAARGPRAVLLGGGVGSLGSMGTMGTMGTLDEISMAMMQKPLRTAANGDGGEEEAVAAAATAAADVPAETPEAHATMFAAEVQAPFGGAASVADAPAPGRSGGADFRDAVASGTLFCDASLSEDRDFVAGQFYGYNTQLVERRRSGDGSAAGADAEPVAAVAQSGAAGGRALRAEQQQNGRRRVSSAGGAAVAGSGDGVEAAAAAVGAHEAATMLGGLGNETFPVAGGPPVVVACSKAPPSAWLACDDKQRKVRYFAIQGSTSLEHWQINLQFEPVVFEDPKYGVRIHRGVYEAAKILYDDLLPLVKQHLETSPHATVSFAGHSLGGSLGTVLMLLFIIRGVLKPANISPVYTFGAPAVFCQGAVADAPNDRCASCHLNCDMRAAGAASRQPASASGPLSGIATTAASMDQVQALPLGLMAALGLSDDHVVNVIMHKDIVPRAFVCDYTVVAGMLQHWWPSFRDIHSLQDDAGPHKSLYNFVGRVAVLRPSPDLPFVNGPADASHPMLPNHPALYRVGLHEELLPSIDYAAASITSWDELLAGGWSAMASGCRRTRAATAARRAAKLAGMQKSVMQFMNQPHPLTTLSDYQAYGPHGFVSRFHNPDNYTRALKALSSR</sequence>
<keyword evidence="3" id="KW-1185">Reference proteome</keyword>
<dbReference type="Proteomes" id="UP001165080">
    <property type="component" value="Unassembled WGS sequence"/>
</dbReference>
<dbReference type="AlphaFoldDB" id="A0A9W6C007"/>
<dbReference type="Gene3D" id="3.40.50.1820">
    <property type="entry name" value="alpha/beta hydrolase"/>
    <property type="match status" value="1"/>
</dbReference>
<dbReference type="EMBL" id="BRXU01000044">
    <property type="protein sequence ID" value="GLC61263.1"/>
    <property type="molecule type" value="Genomic_DNA"/>
</dbReference>
<dbReference type="Pfam" id="PF01764">
    <property type="entry name" value="Lipase_3"/>
    <property type="match status" value="1"/>
</dbReference>
<feature type="domain" description="Fungal lipase-type" evidence="1">
    <location>
        <begin position="602"/>
        <end position="706"/>
    </location>
</feature>
<dbReference type="InterPro" id="IPR002921">
    <property type="entry name" value="Fungal_lipase-type"/>
</dbReference>
<evidence type="ECO:0000259" key="1">
    <source>
        <dbReference type="Pfam" id="PF01764"/>
    </source>
</evidence>
<proteinExistence type="predicted"/>